<dbReference type="PANTHER" id="PTHR30269:SF37">
    <property type="entry name" value="MEMBRANE TRANSPORTER PROTEIN"/>
    <property type="match status" value="1"/>
</dbReference>
<keyword evidence="10" id="KW-1185">Reference proteome</keyword>
<evidence type="ECO:0000256" key="4">
    <source>
        <dbReference type="ARBA" id="ARBA00022475"/>
    </source>
</evidence>
<evidence type="ECO:0000256" key="3">
    <source>
        <dbReference type="ARBA" id="ARBA00022448"/>
    </source>
</evidence>
<comment type="subcellular location">
    <subcellularLocation>
        <location evidence="1 8">Cell membrane</location>
        <topology evidence="1 8">Multi-pass membrane protein</topology>
    </subcellularLocation>
</comment>
<evidence type="ECO:0000313" key="9">
    <source>
        <dbReference type="EMBL" id="RED53605.1"/>
    </source>
</evidence>
<evidence type="ECO:0000256" key="2">
    <source>
        <dbReference type="ARBA" id="ARBA00009142"/>
    </source>
</evidence>
<dbReference type="InterPro" id="IPR052017">
    <property type="entry name" value="TSUP"/>
</dbReference>
<feature type="transmembrane region" description="Helical" evidence="8">
    <location>
        <begin position="196"/>
        <end position="213"/>
    </location>
</feature>
<organism evidence="9 10">
    <name type="scientific">Aestuariispira insulae</name>
    <dbReference type="NCBI Taxonomy" id="1461337"/>
    <lineage>
        <taxon>Bacteria</taxon>
        <taxon>Pseudomonadati</taxon>
        <taxon>Pseudomonadota</taxon>
        <taxon>Alphaproteobacteria</taxon>
        <taxon>Rhodospirillales</taxon>
        <taxon>Kiloniellaceae</taxon>
        <taxon>Aestuariispira</taxon>
    </lineage>
</organism>
<dbReference type="EMBL" id="QRDW01000001">
    <property type="protein sequence ID" value="RED53605.1"/>
    <property type="molecule type" value="Genomic_DNA"/>
</dbReference>
<keyword evidence="4 8" id="KW-1003">Cell membrane</keyword>
<evidence type="ECO:0000313" key="10">
    <source>
        <dbReference type="Proteomes" id="UP000256845"/>
    </source>
</evidence>
<dbReference type="PANTHER" id="PTHR30269">
    <property type="entry name" value="TRANSMEMBRANE PROTEIN YFCA"/>
    <property type="match status" value="1"/>
</dbReference>
<feature type="transmembrane region" description="Helical" evidence="8">
    <location>
        <begin position="101"/>
        <end position="121"/>
    </location>
</feature>
<evidence type="ECO:0000256" key="5">
    <source>
        <dbReference type="ARBA" id="ARBA00022692"/>
    </source>
</evidence>
<feature type="transmembrane region" description="Helical" evidence="8">
    <location>
        <begin position="133"/>
        <end position="158"/>
    </location>
</feature>
<dbReference type="AlphaFoldDB" id="A0A3D9HW14"/>
<comment type="similarity">
    <text evidence="2 8">Belongs to the 4-toluene sulfonate uptake permease (TSUP) (TC 2.A.102) family.</text>
</comment>
<protein>
    <recommendedName>
        <fullName evidence="8">Probable membrane transporter protein</fullName>
    </recommendedName>
</protein>
<evidence type="ECO:0000256" key="1">
    <source>
        <dbReference type="ARBA" id="ARBA00004651"/>
    </source>
</evidence>
<keyword evidence="6 8" id="KW-1133">Transmembrane helix</keyword>
<sequence length="244" mass="25879">MFLPDFDFSFAIALICVFFAGIIRGFSGFGSALVMAPVLALLYGPVTSAVSILVIDFSAVLQLMRTAVRHADRKLVVTLGVGAVAGIPTGAYFLVSLDPDIVRAIISIIILFFVIILATGWRYGGPRPLPMTMATGFTSGVMGGLAGFAGPPVILYFLSGGASALTIRASIAGFFTFTSLCSILSYHWLGIFTADIVVRGLWLIPGFMIGVWLGGEFFKKASEKTFRHVVLLVLACVAAVGLLK</sequence>
<evidence type="ECO:0000256" key="8">
    <source>
        <dbReference type="RuleBase" id="RU363041"/>
    </source>
</evidence>
<feature type="transmembrane region" description="Helical" evidence="8">
    <location>
        <begin position="42"/>
        <end position="63"/>
    </location>
</feature>
<dbReference type="InterPro" id="IPR002781">
    <property type="entry name" value="TM_pro_TauE-like"/>
</dbReference>
<dbReference type="Proteomes" id="UP000256845">
    <property type="component" value="Unassembled WGS sequence"/>
</dbReference>
<keyword evidence="3" id="KW-0813">Transport</keyword>
<evidence type="ECO:0000256" key="7">
    <source>
        <dbReference type="ARBA" id="ARBA00023136"/>
    </source>
</evidence>
<dbReference type="Pfam" id="PF01925">
    <property type="entry name" value="TauE"/>
    <property type="match status" value="1"/>
</dbReference>
<evidence type="ECO:0000256" key="6">
    <source>
        <dbReference type="ARBA" id="ARBA00022989"/>
    </source>
</evidence>
<comment type="caution">
    <text evidence="9">The sequence shown here is derived from an EMBL/GenBank/DDBJ whole genome shotgun (WGS) entry which is preliminary data.</text>
</comment>
<reference evidence="9 10" key="1">
    <citation type="submission" date="2018-07" db="EMBL/GenBank/DDBJ databases">
        <title>Genomic Encyclopedia of Type Strains, Phase III (KMG-III): the genomes of soil and plant-associated and newly described type strains.</title>
        <authorList>
            <person name="Whitman W."/>
        </authorList>
    </citation>
    <scope>NUCLEOTIDE SEQUENCE [LARGE SCALE GENOMIC DNA]</scope>
    <source>
        <strain evidence="9 10">CECT 8488</strain>
    </source>
</reference>
<dbReference type="GO" id="GO:0005886">
    <property type="term" value="C:plasma membrane"/>
    <property type="evidence" value="ECO:0007669"/>
    <property type="project" value="UniProtKB-SubCell"/>
</dbReference>
<dbReference type="OrthoDB" id="9795324at2"/>
<proteinExistence type="inferred from homology"/>
<name>A0A3D9HW14_9PROT</name>
<feature type="transmembrane region" description="Helical" evidence="8">
    <location>
        <begin position="225"/>
        <end position="243"/>
    </location>
</feature>
<keyword evidence="5 8" id="KW-0812">Transmembrane</keyword>
<dbReference type="RefSeq" id="WP_115934730.1">
    <property type="nucleotide sequence ID" value="NZ_QRDW01000001.1"/>
</dbReference>
<feature type="transmembrane region" description="Helical" evidence="8">
    <location>
        <begin position="170"/>
        <end position="189"/>
    </location>
</feature>
<feature type="transmembrane region" description="Helical" evidence="8">
    <location>
        <begin position="75"/>
        <end position="95"/>
    </location>
</feature>
<keyword evidence="7 8" id="KW-0472">Membrane</keyword>
<gene>
    <name evidence="9" type="ORF">DFP90_101396</name>
</gene>
<feature type="transmembrane region" description="Helical" evidence="8">
    <location>
        <begin position="12"/>
        <end position="36"/>
    </location>
</feature>
<accession>A0A3D9HW14</accession>